<accession>A0A9D1JQ05</accession>
<dbReference type="EMBL" id="DVIT01000014">
    <property type="protein sequence ID" value="HIS46647.1"/>
    <property type="molecule type" value="Genomic_DNA"/>
</dbReference>
<protein>
    <submittedName>
        <fullName evidence="2">GNAT family N-acetyltransferase</fullName>
    </submittedName>
</protein>
<proteinExistence type="predicted"/>
<evidence type="ECO:0000313" key="2">
    <source>
        <dbReference type="EMBL" id="HIS46647.1"/>
    </source>
</evidence>
<dbReference type="InterPro" id="IPR000182">
    <property type="entry name" value="GNAT_dom"/>
</dbReference>
<dbReference type="Proteomes" id="UP000823927">
    <property type="component" value="Unassembled WGS sequence"/>
</dbReference>
<dbReference type="CDD" id="cd04301">
    <property type="entry name" value="NAT_SF"/>
    <property type="match status" value="1"/>
</dbReference>
<dbReference type="AlphaFoldDB" id="A0A9D1JQ05"/>
<name>A0A9D1JQ05_9FIRM</name>
<organism evidence="2 3">
    <name type="scientific">Candidatus Scybalocola faecigallinarum</name>
    <dbReference type="NCBI Taxonomy" id="2840941"/>
    <lineage>
        <taxon>Bacteria</taxon>
        <taxon>Bacillati</taxon>
        <taxon>Bacillota</taxon>
        <taxon>Clostridia</taxon>
        <taxon>Lachnospirales</taxon>
        <taxon>Lachnospiraceae</taxon>
        <taxon>Lachnospiraceae incertae sedis</taxon>
        <taxon>Candidatus Scybalocola (ex Gilroy et al. 2021)</taxon>
    </lineage>
</organism>
<reference evidence="2" key="2">
    <citation type="journal article" date="2021" name="PeerJ">
        <title>Extensive microbial diversity within the chicken gut microbiome revealed by metagenomics and culture.</title>
        <authorList>
            <person name="Gilroy R."/>
            <person name="Ravi A."/>
            <person name="Getino M."/>
            <person name="Pursley I."/>
            <person name="Horton D.L."/>
            <person name="Alikhan N.F."/>
            <person name="Baker D."/>
            <person name="Gharbi K."/>
            <person name="Hall N."/>
            <person name="Watson M."/>
            <person name="Adriaenssens E.M."/>
            <person name="Foster-Nyarko E."/>
            <person name="Jarju S."/>
            <person name="Secka A."/>
            <person name="Antonio M."/>
            <person name="Oren A."/>
            <person name="Chaudhuri R.R."/>
            <person name="La Ragione R."/>
            <person name="Hildebrand F."/>
            <person name="Pallen M.J."/>
        </authorList>
    </citation>
    <scope>NUCLEOTIDE SEQUENCE</scope>
    <source>
        <strain evidence="2">CHK178-757</strain>
    </source>
</reference>
<dbReference type="InterPro" id="IPR016181">
    <property type="entry name" value="Acyl_CoA_acyltransferase"/>
</dbReference>
<dbReference type="GO" id="GO:0016747">
    <property type="term" value="F:acyltransferase activity, transferring groups other than amino-acyl groups"/>
    <property type="evidence" value="ECO:0007669"/>
    <property type="project" value="InterPro"/>
</dbReference>
<evidence type="ECO:0000313" key="3">
    <source>
        <dbReference type="Proteomes" id="UP000823927"/>
    </source>
</evidence>
<dbReference type="PROSITE" id="PS51186">
    <property type="entry name" value="GNAT"/>
    <property type="match status" value="1"/>
</dbReference>
<feature type="domain" description="N-acetyltransferase" evidence="1">
    <location>
        <begin position="10"/>
        <end position="160"/>
    </location>
</feature>
<dbReference type="Pfam" id="PF00583">
    <property type="entry name" value="Acetyltransf_1"/>
    <property type="match status" value="1"/>
</dbReference>
<dbReference type="Gene3D" id="3.40.630.30">
    <property type="match status" value="1"/>
</dbReference>
<reference evidence="2" key="1">
    <citation type="submission" date="2020-10" db="EMBL/GenBank/DDBJ databases">
        <authorList>
            <person name="Gilroy R."/>
        </authorList>
    </citation>
    <scope>NUCLEOTIDE SEQUENCE</scope>
    <source>
        <strain evidence="2">CHK178-757</strain>
    </source>
</reference>
<evidence type="ECO:0000259" key="1">
    <source>
        <dbReference type="PROSITE" id="PS51186"/>
    </source>
</evidence>
<sequence>MNITQLSQTFQVRALTKDYVDLILELSRGNTLFYQYHPPFATRESIMEDMEALPPGKGMADKFYIGFFEKDRLAAVMDLIRDYPDPGTAYIGLFMVDTDFQGRGVGSGIIGECAGALKNMGYKKLRLAVDRGNPQSNHFWRKNGFAVTDENVYICMERVL</sequence>
<comment type="caution">
    <text evidence="2">The sequence shown here is derived from an EMBL/GenBank/DDBJ whole genome shotgun (WGS) entry which is preliminary data.</text>
</comment>
<gene>
    <name evidence="2" type="ORF">IAB46_03630</name>
</gene>
<dbReference type="SUPFAM" id="SSF55729">
    <property type="entry name" value="Acyl-CoA N-acyltransferases (Nat)"/>
    <property type="match status" value="1"/>
</dbReference>